<dbReference type="InterPro" id="IPR005855">
    <property type="entry name" value="GFAT"/>
</dbReference>
<dbReference type="NCBIfam" id="TIGR01135">
    <property type="entry name" value="glmS"/>
    <property type="match status" value="1"/>
</dbReference>
<feature type="domain" description="SIS" evidence="12">
    <location>
        <begin position="284"/>
        <end position="423"/>
    </location>
</feature>
<keyword evidence="14" id="KW-1185">Reference proteome</keyword>
<dbReference type="Proteomes" id="UP000267250">
    <property type="component" value="Chromosome"/>
</dbReference>
<dbReference type="CDD" id="cd05009">
    <property type="entry name" value="SIS_GlmS_GlmD_2"/>
    <property type="match status" value="1"/>
</dbReference>
<dbReference type="FunFam" id="3.60.20.10:FF:000006">
    <property type="entry name" value="Glutamine--fructose-6-phosphate aminotransferase [isomerizing]"/>
    <property type="match status" value="1"/>
</dbReference>
<dbReference type="InterPro" id="IPR001347">
    <property type="entry name" value="SIS_dom"/>
</dbReference>
<dbReference type="FunFam" id="3.40.50.10490:FF:000002">
    <property type="entry name" value="Glutamine--fructose-6-phosphate aminotransferase [isomerizing]"/>
    <property type="match status" value="1"/>
</dbReference>
<evidence type="ECO:0000256" key="5">
    <source>
        <dbReference type="ARBA" id="ARBA00022490"/>
    </source>
</evidence>
<feature type="domain" description="SIS" evidence="12">
    <location>
        <begin position="457"/>
        <end position="598"/>
    </location>
</feature>
<dbReference type="Gene3D" id="3.60.20.10">
    <property type="entry name" value="Glutamine Phosphoribosylpyrophosphate, subunit 1, domain 1"/>
    <property type="match status" value="1"/>
</dbReference>
<dbReference type="CDD" id="cd00714">
    <property type="entry name" value="GFAT"/>
    <property type="match status" value="1"/>
</dbReference>
<dbReference type="RefSeq" id="WP_127015280.1">
    <property type="nucleotide sequence ID" value="NZ_CP016379.1"/>
</dbReference>
<dbReference type="OrthoDB" id="106547at2"/>
<evidence type="ECO:0000259" key="11">
    <source>
        <dbReference type="PROSITE" id="PS51278"/>
    </source>
</evidence>
<dbReference type="EC" id="2.6.1.16" evidence="3 10"/>
<proteinExistence type="inferred from homology"/>
<dbReference type="Pfam" id="PF01380">
    <property type="entry name" value="SIS"/>
    <property type="match status" value="2"/>
</dbReference>
<dbReference type="EMBL" id="CP016379">
    <property type="protein sequence ID" value="AZR71951.1"/>
    <property type="molecule type" value="Genomic_DNA"/>
</dbReference>
<dbReference type="AlphaFoldDB" id="A0A3Q9HPU7"/>
<dbReference type="HAMAP" id="MF_00164">
    <property type="entry name" value="GlmS"/>
    <property type="match status" value="1"/>
</dbReference>
<dbReference type="KEGG" id="aft:BBF96_00125"/>
<evidence type="ECO:0000256" key="1">
    <source>
        <dbReference type="ARBA" id="ARBA00001031"/>
    </source>
</evidence>
<dbReference type="GO" id="GO:0046349">
    <property type="term" value="P:amino sugar biosynthetic process"/>
    <property type="evidence" value="ECO:0007669"/>
    <property type="project" value="UniProtKB-ARBA"/>
</dbReference>
<sequence>MCGIVGYLGNKEAAQILVEGLKKLEYRGYDSAGIAVYNGEEIQVVRKVGKLGELAQEIESKPPKGIVGIGHTRWATHGKPSTENAHPHCDCTGKFVVVHNGIIENYLSLKEKLIAEGHRFSSDTDTEVLAHLLEKFYDGNLVEAVKKVVAMIEGAYAFVAFTEHEPDRLVAVREDSPLIVGLGDGEYFVASDIPALLKHTNRVYILDDGEMADLTRDGVKLMTVTGEPIDKEVFTVDWDPEMAEKGGYEHFMLKEIHEQPEALRRFLVGRLNDESVHLEELNLNPEEIKSYSRIFIVACGTAYHSGLVGKYVIEKLVRIPVEVDIASEFRYRQPLIDESTLVIVVSQSGETADTLAALREAQGRGAKVVAITNVVGSTIAREADEVMYLRVGPEIAVASTKAYTAMVMAFYLFALYLGQIRGTLDTEEIQKAIAALKQIPEQVKWIIENTESEIQKLAEQFTKHENAFFIGRSVDYTVSMEGSLKLKEISYIHAEAYAAGELKHGTLALITNGVPVIALVTQESVYEKMLSNVQEVRAREAWVIAVALEGDEEIKKSAENVLYIPQTMELFTSVLAIIPLQLLAYYVARLRGCDVDQPRNLAKSVTVE</sequence>
<keyword evidence="8" id="KW-0677">Repeat</keyword>
<keyword evidence="9" id="KW-0315">Glutamine amidotransferase</keyword>
<dbReference type="CDD" id="cd05008">
    <property type="entry name" value="SIS_GlmS_GlmD_1"/>
    <property type="match status" value="1"/>
</dbReference>
<reference evidence="13 14" key="1">
    <citation type="submission" date="2016-07" db="EMBL/GenBank/DDBJ databases">
        <title>Genome and transcriptome analysis of iron-reducing fermentative bacteria Anoxybacter fermentans.</title>
        <authorList>
            <person name="Zeng X."/>
            <person name="Shao Z."/>
        </authorList>
    </citation>
    <scope>NUCLEOTIDE SEQUENCE [LARGE SCALE GENOMIC DNA]</scope>
    <source>
        <strain evidence="13 14">DY22613</strain>
    </source>
</reference>
<comment type="function">
    <text evidence="10">Catalyzes the first step in hexosamine metabolism, converting fructose-6P into glucosamine-6P using glutamine as a nitrogen source.</text>
</comment>
<gene>
    <name evidence="10" type="primary">glmS</name>
    <name evidence="13" type="ORF">BBF96_00125</name>
</gene>
<dbReference type="PROSITE" id="PS51464">
    <property type="entry name" value="SIS"/>
    <property type="match status" value="2"/>
</dbReference>
<feature type="active site" description="For Fru-6P isomerization activity" evidence="10">
    <location>
        <position position="603"/>
    </location>
</feature>
<dbReference type="InterPro" id="IPR046348">
    <property type="entry name" value="SIS_dom_sf"/>
</dbReference>
<comment type="subunit">
    <text evidence="10">Homodimer.</text>
</comment>
<dbReference type="InterPro" id="IPR047084">
    <property type="entry name" value="GFAT_N"/>
</dbReference>
<evidence type="ECO:0000256" key="9">
    <source>
        <dbReference type="ARBA" id="ARBA00022962"/>
    </source>
</evidence>
<dbReference type="GO" id="GO:0097367">
    <property type="term" value="F:carbohydrate derivative binding"/>
    <property type="evidence" value="ECO:0007669"/>
    <property type="project" value="InterPro"/>
</dbReference>
<evidence type="ECO:0000256" key="10">
    <source>
        <dbReference type="HAMAP-Rule" id="MF_00164"/>
    </source>
</evidence>
<keyword evidence="7 10" id="KW-0808">Transferase</keyword>
<evidence type="ECO:0000313" key="13">
    <source>
        <dbReference type="EMBL" id="AZR71951.1"/>
    </source>
</evidence>
<organism evidence="13 14">
    <name type="scientific">Anoxybacter fermentans</name>
    <dbReference type="NCBI Taxonomy" id="1323375"/>
    <lineage>
        <taxon>Bacteria</taxon>
        <taxon>Bacillati</taxon>
        <taxon>Bacillota</taxon>
        <taxon>Clostridia</taxon>
        <taxon>Halanaerobiales</taxon>
        <taxon>Anoxybacter</taxon>
    </lineage>
</organism>
<feature type="domain" description="Glutamine amidotransferase type-2" evidence="11">
    <location>
        <begin position="2"/>
        <end position="217"/>
    </location>
</feature>
<evidence type="ECO:0000313" key="14">
    <source>
        <dbReference type="Proteomes" id="UP000267250"/>
    </source>
</evidence>
<keyword evidence="6 10" id="KW-0032">Aminotransferase</keyword>
<dbReference type="PROSITE" id="PS51278">
    <property type="entry name" value="GATASE_TYPE_2"/>
    <property type="match status" value="1"/>
</dbReference>
<dbReference type="InterPro" id="IPR017932">
    <property type="entry name" value="GATase_2_dom"/>
</dbReference>
<dbReference type="Pfam" id="PF13522">
    <property type="entry name" value="GATase_6"/>
    <property type="match status" value="1"/>
</dbReference>
<dbReference type="GO" id="GO:0006487">
    <property type="term" value="P:protein N-linked glycosylation"/>
    <property type="evidence" value="ECO:0007669"/>
    <property type="project" value="TreeGrafter"/>
</dbReference>
<dbReference type="GO" id="GO:0006002">
    <property type="term" value="P:fructose 6-phosphate metabolic process"/>
    <property type="evidence" value="ECO:0007669"/>
    <property type="project" value="TreeGrafter"/>
</dbReference>
<dbReference type="FunFam" id="3.40.50.10490:FF:000001">
    <property type="entry name" value="Glutamine--fructose-6-phosphate aminotransferase [isomerizing]"/>
    <property type="match status" value="1"/>
</dbReference>
<evidence type="ECO:0000256" key="2">
    <source>
        <dbReference type="ARBA" id="ARBA00004496"/>
    </source>
</evidence>
<dbReference type="Gene3D" id="3.40.50.10490">
    <property type="entry name" value="Glucose-6-phosphate isomerase like protein, domain 1"/>
    <property type="match status" value="2"/>
</dbReference>
<evidence type="ECO:0000256" key="8">
    <source>
        <dbReference type="ARBA" id="ARBA00022737"/>
    </source>
</evidence>
<name>A0A3Q9HPU7_9FIRM</name>
<dbReference type="InterPro" id="IPR029055">
    <property type="entry name" value="Ntn_hydrolases_N"/>
</dbReference>
<comment type="subcellular location">
    <subcellularLocation>
        <location evidence="2 10">Cytoplasm</location>
    </subcellularLocation>
</comment>
<feature type="active site" description="Nucleophile; for GATase activity" evidence="10">
    <location>
        <position position="2"/>
    </location>
</feature>
<comment type="catalytic activity">
    <reaction evidence="1 10">
        <text>D-fructose 6-phosphate + L-glutamine = D-glucosamine 6-phosphate + L-glutamate</text>
        <dbReference type="Rhea" id="RHEA:13237"/>
        <dbReference type="ChEBI" id="CHEBI:29985"/>
        <dbReference type="ChEBI" id="CHEBI:58359"/>
        <dbReference type="ChEBI" id="CHEBI:58725"/>
        <dbReference type="ChEBI" id="CHEBI:61527"/>
        <dbReference type="EC" id="2.6.1.16"/>
    </reaction>
</comment>
<dbReference type="GO" id="GO:0005975">
    <property type="term" value="P:carbohydrate metabolic process"/>
    <property type="evidence" value="ECO:0007669"/>
    <property type="project" value="UniProtKB-UniRule"/>
</dbReference>
<evidence type="ECO:0000256" key="4">
    <source>
        <dbReference type="ARBA" id="ARBA00016090"/>
    </source>
</evidence>
<evidence type="ECO:0000256" key="7">
    <source>
        <dbReference type="ARBA" id="ARBA00022679"/>
    </source>
</evidence>
<dbReference type="SUPFAM" id="SSF56235">
    <property type="entry name" value="N-terminal nucleophile aminohydrolases (Ntn hydrolases)"/>
    <property type="match status" value="1"/>
</dbReference>
<dbReference type="PANTHER" id="PTHR10937:SF0">
    <property type="entry name" value="GLUTAMINE--FRUCTOSE-6-PHOSPHATE TRANSAMINASE (ISOMERIZING)"/>
    <property type="match status" value="1"/>
</dbReference>
<dbReference type="NCBIfam" id="NF001484">
    <property type="entry name" value="PRK00331.1"/>
    <property type="match status" value="1"/>
</dbReference>
<dbReference type="GO" id="GO:0004360">
    <property type="term" value="F:glutamine-fructose-6-phosphate transaminase (isomerizing) activity"/>
    <property type="evidence" value="ECO:0007669"/>
    <property type="project" value="UniProtKB-UniRule"/>
</dbReference>
<evidence type="ECO:0000256" key="6">
    <source>
        <dbReference type="ARBA" id="ARBA00022576"/>
    </source>
</evidence>
<evidence type="ECO:0000259" key="12">
    <source>
        <dbReference type="PROSITE" id="PS51464"/>
    </source>
</evidence>
<dbReference type="PANTHER" id="PTHR10937">
    <property type="entry name" value="GLUCOSAMINE--FRUCTOSE-6-PHOSPHATE AMINOTRANSFERASE, ISOMERIZING"/>
    <property type="match status" value="1"/>
</dbReference>
<keyword evidence="5 10" id="KW-0963">Cytoplasm</keyword>
<dbReference type="SUPFAM" id="SSF53697">
    <property type="entry name" value="SIS domain"/>
    <property type="match status" value="1"/>
</dbReference>
<dbReference type="GO" id="GO:0006047">
    <property type="term" value="P:UDP-N-acetylglucosamine metabolic process"/>
    <property type="evidence" value="ECO:0007669"/>
    <property type="project" value="TreeGrafter"/>
</dbReference>
<evidence type="ECO:0000256" key="3">
    <source>
        <dbReference type="ARBA" id="ARBA00012916"/>
    </source>
</evidence>
<dbReference type="InterPro" id="IPR035466">
    <property type="entry name" value="GlmS/AgaS_SIS"/>
</dbReference>
<protein>
    <recommendedName>
        <fullName evidence="4 10">Glutamine--fructose-6-phosphate aminotransferase [isomerizing]</fullName>
        <ecNumber evidence="3 10">2.6.1.16</ecNumber>
    </recommendedName>
    <alternativeName>
        <fullName evidence="10">D-fructose-6-phosphate amidotransferase</fullName>
    </alternativeName>
    <alternativeName>
        <fullName evidence="10">GFAT</fullName>
    </alternativeName>
    <alternativeName>
        <fullName evidence="10">Glucosamine-6-phosphate synthase</fullName>
    </alternativeName>
    <alternativeName>
        <fullName evidence="10">Hexosephosphate aminotransferase</fullName>
    </alternativeName>
    <alternativeName>
        <fullName evidence="10">L-glutamine--D-fructose-6-phosphate amidotransferase</fullName>
    </alternativeName>
</protein>
<dbReference type="InterPro" id="IPR035490">
    <property type="entry name" value="GlmS/FrlB_SIS"/>
</dbReference>
<feature type="initiator methionine" description="Removed" evidence="10">
    <location>
        <position position="1"/>
    </location>
</feature>
<accession>A0A3Q9HPU7</accession>
<dbReference type="GO" id="GO:0005829">
    <property type="term" value="C:cytosol"/>
    <property type="evidence" value="ECO:0007669"/>
    <property type="project" value="TreeGrafter"/>
</dbReference>